<dbReference type="Gene3D" id="3.30.930.10">
    <property type="entry name" value="Bira Bifunctional Protein, Domain 2"/>
    <property type="match status" value="1"/>
</dbReference>
<dbReference type="Gene3D" id="2.80.10.50">
    <property type="match status" value="1"/>
</dbReference>
<comment type="subcellular location">
    <subcellularLocation>
        <location evidence="1">Cytoplasm</location>
    </subcellularLocation>
</comment>
<dbReference type="SUPFAM" id="SSF55681">
    <property type="entry name" value="Class II aaRS and biotin synthetases"/>
    <property type="match status" value="1"/>
</dbReference>
<organism evidence="18 19">
    <name type="scientific">Plasmodium falciparum MaliPS096_E11</name>
    <dbReference type="NCBI Taxonomy" id="1036727"/>
    <lineage>
        <taxon>Eukaryota</taxon>
        <taxon>Sar</taxon>
        <taxon>Alveolata</taxon>
        <taxon>Apicomplexa</taxon>
        <taxon>Aconoidasida</taxon>
        <taxon>Haemosporida</taxon>
        <taxon>Plasmodiidae</taxon>
        <taxon>Plasmodium</taxon>
        <taxon>Plasmodium (Laverania)</taxon>
    </lineage>
</organism>
<dbReference type="InterPro" id="IPR045864">
    <property type="entry name" value="aa-tRNA-synth_II/BPL/LPL"/>
</dbReference>
<dbReference type="EC" id="6.1.1.11" evidence="4"/>
<dbReference type="GO" id="GO:0004828">
    <property type="term" value="F:serine-tRNA ligase activity"/>
    <property type="evidence" value="ECO:0007669"/>
    <property type="project" value="UniProtKB-EC"/>
</dbReference>
<dbReference type="PROSITE" id="PS50862">
    <property type="entry name" value="AA_TRNA_LIGASE_II"/>
    <property type="match status" value="1"/>
</dbReference>
<keyword evidence="8" id="KW-0067">ATP-binding</keyword>
<dbReference type="AlphaFoldDB" id="A0A024WLX4"/>
<dbReference type="PANTHER" id="PTHR43697">
    <property type="entry name" value="SERYL-TRNA SYNTHETASE"/>
    <property type="match status" value="1"/>
</dbReference>
<name>A0A024WLX4_PLAFA</name>
<evidence type="ECO:0000256" key="3">
    <source>
        <dbReference type="ARBA" id="ARBA00010728"/>
    </source>
</evidence>
<evidence type="ECO:0000256" key="2">
    <source>
        <dbReference type="ARBA" id="ARBA00005045"/>
    </source>
</evidence>
<dbReference type="EMBL" id="KI925583">
    <property type="protein sequence ID" value="ETW48239.1"/>
    <property type="molecule type" value="Genomic_DNA"/>
</dbReference>
<evidence type="ECO:0000256" key="13">
    <source>
        <dbReference type="ARBA" id="ARBA00047929"/>
    </source>
</evidence>
<dbReference type="InterPro" id="IPR006195">
    <property type="entry name" value="aa-tRNA-synth_II"/>
</dbReference>
<feature type="signal peptide" evidence="16">
    <location>
        <begin position="1"/>
        <end position="22"/>
    </location>
</feature>
<dbReference type="InterPro" id="IPR036300">
    <property type="entry name" value="MIR_dom_sf"/>
</dbReference>
<feature type="domain" description="Aminoacyl-transfer RNA synthetases class-II family profile" evidence="17">
    <location>
        <begin position="437"/>
        <end position="686"/>
    </location>
</feature>
<keyword evidence="9" id="KW-0648">Protein biosynthesis</keyword>
<proteinExistence type="inferred from homology"/>
<dbReference type="GO" id="GO:0005524">
    <property type="term" value="F:ATP binding"/>
    <property type="evidence" value="ECO:0007669"/>
    <property type="project" value="UniProtKB-KW"/>
</dbReference>
<keyword evidence="5" id="KW-0963">Cytoplasm</keyword>
<dbReference type="GO" id="GO:0005737">
    <property type="term" value="C:cytoplasm"/>
    <property type="evidence" value="ECO:0007669"/>
    <property type="project" value="UniProtKB-SubCell"/>
</dbReference>
<accession>A0A024WLX4</accession>
<evidence type="ECO:0000256" key="10">
    <source>
        <dbReference type="ARBA" id="ARBA00023146"/>
    </source>
</evidence>
<reference evidence="18 19" key="2">
    <citation type="submission" date="2013-02" db="EMBL/GenBank/DDBJ databases">
        <title>The Genome Sequence of Plasmodium falciparum MaliPS096_E11.</title>
        <authorList>
            <consortium name="The Broad Institute Genome Sequencing Platform"/>
            <consortium name="The Broad Institute Genome Sequencing Center for Infectious Disease"/>
            <person name="Neafsey D."/>
            <person name="Cheeseman I."/>
            <person name="Volkman S."/>
            <person name="Adams J."/>
            <person name="Walker B."/>
            <person name="Young S.K."/>
            <person name="Zeng Q."/>
            <person name="Gargeya S."/>
            <person name="Fitzgerald M."/>
            <person name="Haas B."/>
            <person name="Abouelleil A."/>
            <person name="Alvarado L."/>
            <person name="Arachchi H.M."/>
            <person name="Berlin A.M."/>
            <person name="Chapman S.B."/>
            <person name="Dewar J."/>
            <person name="Goldberg J."/>
            <person name="Griggs A."/>
            <person name="Gujja S."/>
            <person name="Hansen M."/>
            <person name="Howarth C."/>
            <person name="Imamovic A."/>
            <person name="Larimer J."/>
            <person name="McCowan C."/>
            <person name="Murphy C."/>
            <person name="Neiman D."/>
            <person name="Pearson M."/>
            <person name="Priest M."/>
            <person name="Roberts A."/>
            <person name="Saif S."/>
            <person name="Shea T."/>
            <person name="Sisk P."/>
            <person name="Sykes S."/>
            <person name="Wortman J."/>
            <person name="Nusbaum C."/>
            <person name="Birren B."/>
        </authorList>
    </citation>
    <scope>NUCLEOTIDE SEQUENCE [LARGE SCALE GENOMIC DNA]</scope>
    <source>
        <strain evidence="18 19">MaliPS096_E11</strain>
    </source>
</reference>
<dbReference type="PRINTS" id="PR00981">
    <property type="entry name" value="TRNASYNTHSER"/>
</dbReference>
<keyword evidence="7" id="KW-0547">Nucleotide-binding</keyword>
<evidence type="ECO:0000256" key="15">
    <source>
        <dbReference type="SAM" id="Coils"/>
    </source>
</evidence>
<comment type="similarity">
    <text evidence="3">Belongs to the class-II aminoacyl-tRNA synthetase family. Type-1 seryl-tRNA synthetase subfamily.</text>
</comment>
<sequence>MINNNLFVFFLLSFFLSKICTCLYVTDGSSIILENIGTKYKLFSTDMKWGTGSGNQLVTAVTTNKNEDDLLWTVSLYEVSSEICSMHLSKIIFLLIILFPYHVNSRKPIKYKNVNNVFIEIYPCKAIKWERKKKKRDLIKNNKLIHNVDVNYINMITNDNHISSEKCRDIKKKRKITSSEYGMSLEFFKKNPKKVVQNLKKRGMEKYLNVIVMLKKLINEKNENEVLRNKLRNRRKLLSDHIKNLIFNSKKYEDIINRDITNDSDHKTNLIHVDEEKKKTEKKNDTQDILKDNQKIRYINKENQATNNNINNQDNSNDVLKKNKIQIEEIKKETNQINKDIDHIEMNIINLKKKIEFNLYKLPNILLNKVPKGKTTEDNKIIKFYKKENIIQLNNEEYDFIEPHEEIIKKYENNFIFSNISNKIGFGYNILVNDIAKLERALIDFMINTHVNKFLYTYVKAPEIVTKSALFNTGQLPKFEEDLFKITDNYKLLNEDAYLIPTSEVSLLNLFKNSQIDYIHLPIKLVSHSSCFRTEKNNTYGKTSKGLLREHIFQKVELINITDKKTSPFYYKKLIKQSTYILKQLNIPYRLVLLNSIETPYSASICYDIEAWLPSQQRYVEVSSCSNCLDFQARRLNLKYKIKDSNNFCHTINGSGLAVGRVLAIILEQYQIKKKHKNEITKIQVPKVLRKYMNKDIIQVEYN</sequence>
<keyword evidence="6" id="KW-0436">Ligase</keyword>
<comment type="catalytic activity">
    <reaction evidence="13">
        <text>tRNA(Sec) + L-serine + ATP = L-seryl-tRNA(Sec) + AMP + diphosphate + H(+)</text>
        <dbReference type="Rhea" id="RHEA:42580"/>
        <dbReference type="Rhea" id="RHEA-COMP:9742"/>
        <dbReference type="Rhea" id="RHEA-COMP:10128"/>
        <dbReference type="ChEBI" id="CHEBI:15378"/>
        <dbReference type="ChEBI" id="CHEBI:30616"/>
        <dbReference type="ChEBI" id="CHEBI:33019"/>
        <dbReference type="ChEBI" id="CHEBI:33384"/>
        <dbReference type="ChEBI" id="CHEBI:78442"/>
        <dbReference type="ChEBI" id="CHEBI:78533"/>
        <dbReference type="ChEBI" id="CHEBI:456215"/>
        <dbReference type="EC" id="6.1.1.11"/>
    </reaction>
</comment>
<dbReference type="SUPFAM" id="SSF82109">
    <property type="entry name" value="MIR domain"/>
    <property type="match status" value="1"/>
</dbReference>
<dbReference type="FunFam" id="3.30.930.10:FF:000109">
    <property type="entry name" value="Seryl-tRNA synthetase, cytoplasmic"/>
    <property type="match status" value="1"/>
</dbReference>
<evidence type="ECO:0000256" key="1">
    <source>
        <dbReference type="ARBA" id="ARBA00004496"/>
    </source>
</evidence>
<evidence type="ECO:0000256" key="11">
    <source>
        <dbReference type="ARBA" id="ARBA00031113"/>
    </source>
</evidence>
<evidence type="ECO:0000256" key="5">
    <source>
        <dbReference type="ARBA" id="ARBA00022490"/>
    </source>
</evidence>
<dbReference type="NCBIfam" id="TIGR00414">
    <property type="entry name" value="serS"/>
    <property type="match status" value="1"/>
</dbReference>
<keyword evidence="15" id="KW-0175">Coiled coil</keyword>
<comment type="pathway">
    <text evidence="2">Aminoacyl-tRNA biosynthesis; selenocysteinyl-tRNA(Sec) biosynthesis; L-seryl-tRNA(Sec) from L-serine and tRNA(Sec): step 1/1.</text>
</comment>
<protein>
    <recommendedName>
        <fullName evidence="4">serine--tRNA ligase</fullName>
        <ecNumber evidence="4">6.1.1.11</ecNumber>
    </recommendedName>
    <alternativeName>
        <fullName evidence="11">Seryl-tRNA synthetase</fullName>
    </alternativeName>
    <alternativeName>
        <fullName evidence="12">Seryl-tRNA(Ser/Sec) synthetase</fullName>
    </alternativeName>
</protein>
<evidence type="ECO:0000313" key="19">
    <source>
        <dbReference type="Proteomes" id="UP000030699"/>
    </source>
</evidence>
<feature type="chain" id="PRO_5001537061" description="serine--tRNA ligase" evidence="16">
    <location>
        <begin position="23"/>
        <end position="703"/>
    </location>
</feature>
<evidence type="ECO:0000256" key="14">
    <source>
        <dbReference type="ARBA" id="ARBA00048823"/>
    </source>
</evidence>
<reference evidence="18 19" key="1">
    <citation type="submission" date="2013-02" db="EMBL/GenBank/DDBJ databases">
        <title>The Genome Annotation of Plasmodium falciparum MaliPS096_E11.</title>
        <authorList>
            <consortium name="The Broad Institute Genome Sequencing Platform"/>
            <consortium name="The Broad Institute Genome Sequencing Center for Infectious Disease"/>
            <person name="Neafsey D."/>
            <person name="Hoffman S."/>
            <person name="Volkman S."/>
            <person name="Rosenthal P."/>
            <person name="Walker B."/>
            <person name="Young S.K."/>
            <person name="Zeng Q."/>
            <person name="Gargeya S."/>
            <person name="Fitzgerald M."/>
            <person name="Haas B."/>
            <person name="Abouelleil A."/>
            <person name="Allen A.W."/>
            <person name="Alvarado L."/>
            <person name="Arachchi H.M."/>
            <person name="Berlin A.M."/>
            <person name="Chapman S.B."/>
            <person name="Gainer-Dewar J."/>
            <person name="Goldberg J."/>
            <person name="Griggs A."/>
            <person name="Gujja S."/>
            <person name="Hansen M."/>
            <person name="Howarth C."/>
            <person name="Imamovic A."/>
            <person name="Ireland A."/>
            <person name="Larimer J."/>
            <person name="McCowan C."/>
            <person name="Murphy C."/>
            <person name="Pearson M."/>
            <person name="Poon T.W."/>
            <person name="Priest M."/>
            <person name="Roberts A."/>
            <person name="Saif S."/>
            <person name="Shea T."/>
            <person name="Sisk P."/>
            <person name="Sykes S."/>
            <person name="Wortman J."/>
            <person name="Nusbaum C."/>
            <person name="Birren B."/>
        </authorList>
    </citation>
    <scope>NUCLEOTIDE SEQUENCE [LARGE SCALE GENOMIC DNA]</scope>
    <source>
        <strain evidence="18 19">MaliPS096_E11</strain>
    </source>
</reference>
<gene>
    <name evidence="18" type="ORF">PFMALIP_03702</name>
</gene>
<dbReference type="OrthoDB" id="10264585at2759"/>
<evidence type="ECO:0000256" key="16">
    <source>
        <dbReference type="SAM" id="SignalP"/>
    </source>
</evidence>
<feature type="coiled-coil region" evidence="15">
    <location>
        <begin position="320"/>
        <end position="347"/>
    </location>
</feature>
<evidence type="ECO:0000259" key="17">
    <source>
        <dbReference type="PROSITE" id="PS50862"/>
    </source>
</evidence>
<dbReference type="GO" id="GO:0006434">
    <property type="term" value="P:seryl-tRNA aminoacylation"/>
    <property type="evidence" value="ECO:0007669"/>
    <property type="project" value="InterPro"/>
</dbReference>
<evidence type="ECO:0000256" key="4">
    <source>
        <dbReference type="ARBA" id="ARBA00012840"/>
    </source>
</evidence>
<keyword evidence="16" id="KW-0732">Signal</keyword>
<evidence type="ECO:0000256" key="8">
    <source>
        <dbReference type="ARBA" id="ARBA00022840"/>
    </source>
</evidence>
<keyword evidence="10 18" id="KW-0030">Aminoacyl-tRNA synthetase</keyword>
<dbReference type="Proteomes" id="UP000030699">
    <property type="component" value="Unassembled WGS sequence"/>
</dbReference>
<evidence type="ECO:0000256" key="7">
    <source>
        <dbReference type="ARBA" id="ARBA00022741"/>
    </source>
</evidence>
<dbReference type="Pfam" id="PF00587">
    <property type="entry name" value="tRNA-synt_2b"/>
    <property type="match status" value="1"/>
</dbReference>
<evidence type="ECO:0000256" key="9">
    <source>
        <dbReference type="ARBA" id="ARBA00022917"/>
    </source>
</evidence>
<comment type="catalytic activity">
    <reaction evidence="14">
        <text>tRNA(Ser) + L-serine + ATP = L-seryl-tRNA(Ser) + AMP + diphosphate + H(+)</text>
        <dbReference type="Rhea" id="RHEA:12292"/>
        <dbReference type="Rhea" id="RHEA-COMP:9669"/>
        <dbReference type="Rhea" id="RHEA-COMP:9703"/>
        <dbReference type="ChEBI" id="CHEBI:15378"/>
        <dbReference type="ChEBI" id="CHEBI:30616"/>
        <dbReference type="ChEBI" id="CHEBI:33019"/>
        <dbReference type="ChEBI" id="CHEBI:33384"/>
        <dbReference type="ChEBI" id="CHEBI:78442"/>
        <dbReference type="ChEBI" id="CHEBI:78533"/>
        <dbReference type="ChEBI" id="CHEBI:456215"/>
        <dbReference type="EC" id="6.1.1.11"/>
    </reaction>
</comment>
<dbReference type="PANTHER" id="PTHR43697:SF1">
    <property type="entry name" value="SERINE--TRNA LIGASE"/>
    <property type="match status" value="1"/>
</dbReference>
<evidence type="ECO:0000313" key="18">
    <source>
        <dbReference type="EMBL" id="ETW48239.1"/>
    </source>
</evidence>
<dbReference type="InterPro" id="IPR002314">
    <property type="entry name" value="aa-tRNA-synt_IIb"/>
</dbReference>
<evidence type="ECO:0000256" key="12">
    <source>
        <dbReference type="ARBA" id="ARBA00033352"/>
    </source>
</evidence>
<evidence type="ECO:0000256" key="6">
    <source>
        <dbReference type="ARBA" id="ARBA00022598"/>
    </source>
</evidence>
<dbReference type="InterPro" id="IPR002317">
    <property type="entry name" value="Ser-tRNA-ligase_type_1"/>
</dbReference>